<organism evidence="3 4">
    <name type="scientific">Eiseniibacteriota bacterium</name>
    <dbReference type="NCBI Taxonomy" id="2212470"/>
    <lineage>
        <taxon>Bacteria</taxon>
        <taxon>Candidatus Eiseniibacteriota</taxon>
    </lineage>
</organism>
<dbReference type="InterPro" id="IPR025965">
    <property type="entry name" value="FlgD/Vpr_Ig-like"/>
</dbReference>
<dbReference type="Pfam" id="PF13860">
    <property type="entry name" value="FlgD_ig"/>
    <property type="match status" value="1"/>
</dbReference>
<comment type="caution">
    <text evidence="3">The sequence shown here is derived from an EMBL/GenBank/DDBJ whole genome shotgun (WGS) entry which is preliminary data.</text>
</comment>
<dbReference type="NCBIfam" id="TIGR04183">
    <property type="entry name" value="Por_Secre_tail"/>
    <property type="match status" value="1"/>
</dbReference>
<dbReference type="Proteomes" id="UP000777784">
    <property type="component" value="Unassembled WGS sequence"/>
</dbReference>
<accession>A0A948S077</accession>
<reference evidence="3" key="1">
    <citation type="submission" date="2021-05" db="EMBL/GenBank/DDBJ databases">
        <title>Energy efficiency and biological interactions define the core microbiome of deep oligotrophic groundwater.</title>
        <authorList>
            <person name="Mehrshad M."/>
            <person name="Lopez-Fernandez M."/>
            <person name="Bell E."/>
            <person name="Bernier-Latmani R."/>
            <person name="Bertilsson S."/>
            <person name="Dopson M."/>
        </authorList>
    </citation>
    <scope>NUCLEOTIDE SEQUENCE</scope>
    <source>
        <strain evidence="3">Modern_marine.mb.64</strain>
    </source>
</reference>
<evidence type="ECO:0000259" key="2">
    <source>
        <dbReference type="Pfam" id="PF13860"/>
    </source>
</evidence>
<feature type="domain" description="FlgD/Vpr Ig-like" evidence="2">
    <location>
        <begin position="999"/>
        <end position="1047"/>
    </location>
</feature>
<dbReference type="EMBL" id="JAHJDP010000092">
    <property type="protein sequence ID" value="MBU2692442.1"/>
    <property type="molecule type" value="Genomic_DNA"/>
</dbReference>
<sequence>MRKILVVVVCLCLLGAASSTQAFTPRADRFLNTKQVVAKEMDGDKPLTTANTFSRADTICFGGHDGNGYAVEGGIWDFSDGTMQGWYGIDMTQNSGQYWWARYRAIDYECPASAPMTNASSGHLWCGGEQSDADAGCWTCDAGLDCALGYPNSLCQRATAPLIPYTTGDISINFQYYTDSEGLTFDYTKVQILAYDGSILIEAMDVDDLGGINGLPGSPVTFSSEIYDFNIPEGTDGLKLRFEFVSDTFWSDEDGLYCSTYGAIGLDNVTLASDAGSTTYDWESDSEGFVYEHCPGVGNWIAINPIDNYLILDPCACELSNYVLAFHDDNLTHGDPGAENSQWNMAVSPIIDRSAYPAPDYNSIFARWDIYSWLPLENGVLYRPGWFYYPWECTETGSLGWSPRSGDDDYLYVGTDPICYESNDNATENEVPGGATYYRFCIEVKACCTCFGITNCTGASNETPLIDNIQVCVTGIPDAPVADYGNGCYYQDGFGQSMFIDPTATGRCDSWDVGAGTAPPFTLSDSLSISGPPVLGTTPSWEAKLWFKLPRVGPAINQTAYNAWKSRLPGDPELGFVAVRMDSCQTIMPFSNKFCSYFHESEAGFNMAFNDLTDENEILPDDLFTPGTLIQYFVTTNYIGNPQFAFVEDTTNGFFREIEILPSMRVDPVAEEIVWPCVLYVDAYNRGAENFIQPALDYFLQEVPGVGPNNDRYDEDGASTNYNGSSLYRTGNNGATLPQLLAYSGIIVNSGLFSGGALEETDFIGLEDWLLTSICDQSEVRQGLILNGDEMALIIQEHRPSFLFGALGTGLDCSPYRDAGCPSGTPEDTSFCIQVIDVDMPVFPSSTDYWAYGNGCPNIYTYSVLFPQGTGQGNRSWFDFDFSGPKGVVEFAQIVNEDLGLNNYRTSVEGYSYHHITSSFAGGTCVPDSAGIVSAVASELVGTLNWLFDGPPPAFCTDPCGITDDVPDVDGVEVKINRLYQNRPNPFNPRTVISFAIAQRSDVELAIYDVSGRLVRQLKKGVMDAGLQNIVWDGTDDTGRNVSSGIYWSQLTIGEYRSNKKMVLLK</sequence>
<dbReference type="Gene3D" id="2.60.40.4070">
    <property type="match status" value="1"/>
</dbReference>
<dbReference type="InterPro" id="IPR026444">
    <property type="entry name" value="Secre_tail"/>
</dbReference>
<gene>
    <name evidence="3" type="ORF">KJ970_16075</name>
</gene>
<evidence type="ECO:0000313" key="4">
    <source>
        <dbReference type="Proteomes" id="UP000777784"/>
    </source>
</evidence>
<feature type="chain" id="PRO_5037014581" evidence="1">
    <location>
        <begin position="23"/>
        <end position="1066"/>
    </location>
</feature>
<proteinExistence type="predicted"/>
<dbReference type="AlphaFoldDB" id="A0A948S077"/>
<feature type="signal peptide" evidence="1">
    <location>
        <begin position="1"/>
        <end position="22"/>
    </location>
</feature>
<evidence type="ECO:0000256" key="1">
    <source>
        <dbReference type="SAM" id="SignalP"/>
    </source>
</evidence>
<protein>
    <submittedName>
        <fullName evidence="3">T9SS type A sorting domain-containing protein</fullName>
    </submittedName>
</protein>
<name>A0A948S077_UNCEI</name>
<evidence type="ECO:0000313" key="3">
    <source>
        <dbReference type="EMBL" id="MBU2692442.1"/>
    </source>
</evidence>
<keyword evidence="1" id="KW-0732">Signal</keyword>